<dbReference type="GO" id="GO:0008270">
    <property type="term" value="F:zinc ion binding"/>
    <property type="evidence" value="ECO:0007669"/>
    <property type="project" value="UniProtKB-UniRule"/>
</dbReference>
<evidence type="ECO:0000256" key="9">
    <source>
        <dbReference type="ARBA" id="ARBA00022840"/>
    </source>
</evidence>
<sequence>MSWIDRILPSGVRKETGERRSTVPEGLWKKCVKCDAVLYRPDVENNDDVCPKCDHHMRISARRRLAIFLDAEGREEILADIEPIDRLKFRDKKRYRDRISAAQKATGEKDALVAMRGNLQGLPVVCVAFEFAFHGGSMGYAVGEKFTRAAQLALRERIPMVCFSASGGARMQEALISLMQMAKTSAVIERMKVAGVPYVSVMTDPIYGGVSASLALLGDINVAEPDARAGFAGPNIIEQTIRQKLPKGFQRSEFLLEHGAIDMIVHRNDMRDTLARLLSKLTNFDLVADPEAEIDDEKEPVEFIPDEQDD</sequence>
<keyword evidence="8 13" id="KW-0862">Zinc</keyword>
<evidence type="ECO:0000256" key="8">
    <source>
        <dbReference type="ARBA" id="ARBA00022833"/>
    </source>
</evidence>
<dbReference type="EC" id="2.1.3.15" evidence="13"/>
<comment type="subunit">
    <text evidence="13">Acetyl-CoA carboxylase is a heterohexamer composed of biotin carboxyl carrier protein (AccB), biotin carboxylase (AccC) and two subunits each of ACCase subunit alpha (AccA) and ACCase subunit beta (AccD).</text>
</comment>
<dbReference type="PANTHER" id="PTHR42995:SF5">
    <property type="entry name" value="ACETYL-COENZYME A CARBOXYLASE CARBOXYL TRANSFERASE SUBUNIT BETA, CHLOROPLASTIC"/>
    <property type="match status" value="1"/>
</dbReference>
<feature type="binding site" evidence="13">
    <location>
        <position position="31"/>
    </location>
    <ligand>
        <name>Zn(2+)</name>
        <dbReference type="ChEBI" id="CHEBI:29105"/>
    </ligand>
</feature>
<dbReference type="InterPro" id="IPR029045">
    <property type="entry name" value="ClpP/crotonase-like_dom_sf"/>
</dbReference>
<dbReference type="InterPro" id="IPR000438">
    <property type="entry name" value="Acetyl_CoA_COase_Trfase_b_su"/>
</dbReference>
<evidence type="ECO:0000256" key="2">
    <source>
        <dbReference type="ARBA" id="ARBA00022516"/>
    </source>
</evidence>
<proteinExistence type="inferred from homology"/>
<dbReference type="PROSITE" id="PS50980">
    <property type="entry name" value="COA_CT_NTER"/>
    <property type="match status" value="1"/>
</dbReference>
<evidence type="ECO:0000256" key="14">
    <source>
        <dbReference type="SAM" id="MobiDB-lite"/>
    </source>
</evidence>
<evidence type="ECO:0000256" key="6">
    <source>
        <dbReference type="ARBA" id="ARBA00022771"/>
    </source>
</evidence>
<keyword evidence="2 13" id="KW-0444">Lipid biosynthesis</keyword>
<dbReference type="HAMAP" id="MF_01395">
    <property type="entry name" value="AcetylCoA_CT_beta"/>
    <property type="match status" value="1"/>
</dbReference>
<evidence type="ECO:0000259" key="15">
    <source>
        <dbReference type="PROSITE" id="PS50980"/>
    </source>
</evidence>
<dbReference type="PANTHER" id="PTHR42995">
    <property type="entry name" value="ACETYL-COENZYME A CARBOXYLASE CARBOXYL TRANSFERASE SUBUNIT BETA, CHLOROPLASTIC"/>
    <property type="match status" value="1"/>
</dbReference>
<comment type="caution">
    <text evidence="16">The sequence shown here is derived from an EMBL/GenBank/DDBJ whole genome shotgun (WGS) entry which is preliminary data.</text>
</comment>
<comment type="pathway">
    <text evidence="13">Lipid metabolism; malonyl-CoA biosynthesis; malonyl-CoA from acetyl-CoA: step 1/1.</text>
</comment>
<keyword evidence="4 13" id="KW-0479">Metal-binding</keyword>
<evidence type="ECO:0000256" key="10">
    <source>
        <dbReference type="ARBA" id="ARBA00023098"/>
    </source>
</evidence>
<keyword evidence="9 13" id="KW-0067">ATP-binding</keyword>
<keyword evidence="6 13" id="KW-0863">Zinc-finger</keyword>
<dbReference type="GO" id="GO:0016743">
    <property type="term" value="F:carboxyl- or carbamoyltransferase activity"/>
    <property type="evidence" value="ECO:0007669"/>
    <property type="project" value="UniProtKB-UniRule"/>
</dbReference>
<dbReference type="InterPro" id="IPR041010">
    <property type="entry name" value="Znf-ACC"/>
</dbReference>
<evidence type="ECO:0000313" key="17">
    <source>
        <dbReference type="Proteomes" id="UP000234845"/>
    </source>
</evidence>
<evidence type="ECO:0000256" key="13">
    <source>
        <dbReference type="HAMAP-Rule" id="MF_01395"/>
    </source>
</evidence>
<gene>
    <name evidence="13" type="primary">accD</name>
    <name evidence="16" type="ORF">CWI75_09160</name>
</gene>
<accession>A0A2N5Y2W4</accession>
<dbReference type="Gene3D" id="3.90.226.10">
    <property type="entry name" value="2-enoyl-CoA Hydratase, Chain A, domain 1"/>
    <property type="match status" value="1"/>
</dbReference>
<feature type="domain" description="CoA carboxyltransferase N-terminal" evidence="15">
    <location>
        <begin position="27"/>
        <end position="296"/>
    </location>
</feature>
<dbReference type="Pfam" id="PF01039">
    <property type="entry name" value="Carboxyl_trans"/>
    <property type="match status" value="1"/>
</dbReference>
<keyword evidence="16" id="KW-0436">Ligase</keyword>
<dbReference type="InterPro" id="IPR034733">
    <property type="entry name" value="AcCoA_carboxyl_beta"/>
</dbReference>
<feature type="region of interest" description="Disordered" evidence="14">
    <location>
        <begin position="291"/>
        <end position="310"/>
    </location>
</feature>
<keyword evidence="10 13" id="KW-0443">Lipid metabolism</keyword>
<organism evidence="16 17">
    <name type="scientific">Kineobactrum sediminis</name>
    <dbReference type="NCBI Taxonomy" id="1905677"/>
    <lineage>
        <taxon>Bacteria</taxon>
        <taxon>Pseudomonadati</taxon>
        <taxon>Pseudomonadota</taxon>
        <taxon>Gammaproteobacteria</taxon>
        <taxon>Cellvibrionales</taxon>
        <taxon>Halieaceae</taxon>
        <taxon>Kineobactrum</taxon>
    </lineage>
</organism>
<dbReference type="UniPathway" id="UPA00655">
    <property type="reaction ID" value="UER00711"/>
</dbReference>
<dbReference type="OrthoDB" id="9772975at2"/>
<dbReference type="GO" id="GO:0009329">
    <property type="term" value="C:acetate CoA-transferase complex"/>
    <property type="evidence" value="ECO:0007669"/>
    <property type="project" value="TreeGrafter"/>
</dbReference>
<dbReference type="NCBIfam" id="TIGR00515">
    <property type="entry name" value="accD"/>
    <property type="match status" value="1"/>
</dbReference>
<comment type="catalytic activity">
    <reaction evidence="13">
        <text>N(6)-carboxybiotinyl-L-lysyl-[protein] + acetyl-CoA = N(6)-biotinyl-L-lysyl-[protein] + malonyl-CoA</text>
        <dbReference type="Rhea" id="RHEA:54728"/>
        <dbReference type="Rhea" id="RHEA-COMP:10505"/>
        <dbReference type="Rhea" id="RHEA-COMP:10506"/>
        <dbReference type="ChEBI" id="CHEBI:57288"/>
        <dbReference type="ChEBI" id="CHEBI:57384"/>
        <dbReference type="ChEBI" id="CHEBI:83144"/>
        <dbReference type="ChEBI" id="CHEBI:83145"/>
        <dbReference type="EC" id="2.1.3.15"/>
    </reaction>
</comment>
<evidence type="ECO:0000256" key="5">
    <source>
        <dbReference type="ARBA" id="ARBA00022741"/>
    </source>
</evidence>
<feature type="zinc finger region" description="C4-type" evidence="13">
    <location>
        <begin position="31"/>
        <end position="53"/>
    </location>
</feature>
<keyword evidence="13" id="KW-0963">Cytoplasm</keyword>
<keyword evidence="17" id="KW-1185">Reference proteome</keyword>
<dbReference type="AlphaFoldDB" id="A0A2N5Y2W4"/>
<comment type="function">
    <text evidence="12 13">Component of the acetyl coenzyme A carboxylase (ACC) complex. Biotin carboxylase (BC) catalyzes the carboxylation of biotin on its carrier protein (BCCP) and then the CO(2) group is transferred by the transcarboxylase to acetyl-CoA to form malonyl-CoA.</text>
</comment>
<evidence type="ECO:0000256" key="1">
    <source>
        <dbReference type="ARBA" id="ARBA00004496"/>
    </source>
</evidence>
<comment type="similarity">
    <text evidence="13">Belongs to the AccD/PCCB family.</text>
</comment>
<evidence type="ECO:0000256" key="7">
    <source>
        <dbReference type="ARBA" id="ARBA00022832"/>
    </source>
</evidence>
<dbReference type="EMBL" id="PKLZ01000007">
    <property type="protein sequence ID" value="PLW82733.1"/>
    <property type="molecule type" value="Genomic_DNA"/>
</dbReference>
<dbReference type="PRINTS" id="PR01070">
    <property type="entry name" value="ACCCTRFRASEB"/>
</dbReference>
<dbReference type="GO" id="GO:0006633">
    <property type="term" value="P:fatty acid biosynthetic process"/>
    <property type="evidence" value="ECO:0007669"/>
    <property type="project" value="UniProtKB-KW"/>
</dbReference>
<keyword evidence="11 13" id="KW-0275">Fatty acid biosynthesis</keyword>
<keyword evidence="5 13" id="KW-0547">Nucleotide-binding</keyword>
<dbReference type="GO" id="GO:0005524">
    <property type="term" value="F:ATP binding"/>
    <property type="evidence" value="ECO:0007669"/>
    <property type="project" value="UniProtKB-KW"/>
</dbReference>
<keyword evidence="7 13" id="KW-0276">Fatty acid metabolism</keyword>
<evidence type="ECO:0000256" key="11">
    <source>
        <dbReference type="ARBA" id="ARBA00023160"/>
    </source>
</evidence>
<comment type="subcellular location">
    <subcellularLocation>
        <location evidence="1 13">Cytoplasm</location>
    </subcellularLocation>
</comment>
<evidence type="ECO:0000256" key="4">
    <source>
        <dbReference type="ARBA" id="ARBA00022723"/>
    </source>
</evidence>
<feature type="binding site" evidence="13">
    <location>
        <position position="34"/>
    </location>
    <ligand>
        <name>Zn(2+)</name>
        <dbReference type="ChEBI" id="CHEBI:29105"/>
    </ligand>
</feature>
<evidence type="ECO:0000256" key="12">
    <source>
        <dbReference type="ARBA" id="ARBA00025280"/>
    </source>
</evidence>
<dbReference type="GO" id="GO:2001295">
    <property type="term" value="P:malonyl-CoA biosynthetic process"/>
    <property type="evidence" value="ECO:0007669"/>
    <property type="project" value="UniProtKB-UniRule"/>
</dbReference>
<dbReference type="SUPFAM" id="SSF52096">
    <property type="entry name" value="ClpP/crotonase"/>
    <property type="match status" value="1"/>
</dbReference>
<protein>
    <recommendedName>
        <fullName evidence="13">Acetyl-coenzyme A carboxylase carboxyl transferase subunit beta</fullName>
        <shortName evidence="13">ACCase subunit beta</shortName>
        <shortName evidence="13">Acetyl-CoA carboxylase carboxyltransferase subunit beta</shortName>
        <ecNumber evidence="13">2.1.3.15</ecNumber>
    </recommendedName>
</protein>
<feature type="binding site" evidence="13">
    <location>
        <position position="53"/>
    </location>
    <ligand>
        <name>Zn(2+)</name>
        <dbReference type="ChEBI" id="CHEBI:29105"/>
    </ligand>
</feature>
<feature type="binding site" evidence="13">
    <location>
        <position position="50"/>
    </location>
    <ligand>
        <name>Zn(2+)</name>
        <dbReference type="ChEBI" id="CHEBI:29105"/>
    </ligand>
</feature>
<comment type="cofactor">
    <cofactor evidence="13">
        <name>Zn(2+)</name>
        <dbReference type="ChEBI" id="CHEBI:29105"/>
    </cofactor>
    <text evidence="13">Binds 1 zinc ion per subunit.</text>
</comment>
<dbReference type="RefSeq" id="WP_101521200.1">
    <property type="nucleotide sequence ID" value="NZ_PKLZ01000007.1"/>
</dbReference>
<keyword evidence="3 13" id="KW-0808">Transferase</keyword>
<dbReference type="GO" id="GO:0003989">
    <property type="term" value="F:acetyl-CoA carboxylase activity"/>
    <property type="evidence" value="ECO:0007669"/>
    <property type="project" value="InterPro"/>
</dbReference>
<dbReference type="Pfam" id="PF17848">
    <property type="entry name" value="Zn_ribbon_ACC"/>
    <property type="match status" value="1"/>
</dbReference>
<evidence type="ECO:0000256" key="3">
    <source>
        <dbReference type="ARBA" id="ARBA00022679"/>
    </source>
</evidence>
<evidence type="ECO:0000313" key="16">
    <source>
        <dbReference type="EMBL" id="PLW82733.1"/>
    </source>
</evidence>
<dbReference type="InterPro" id="IPR011762">
    <property type="entry name" value="COA_CT_N"/>
</dbReference>
<reference evidence="17" key="1">
    <citation type="submission" date="2017-11" db="EMBL/GenBank/DDBJ databases">
        <title>The draft genome sequence of Chromatocurvus sp. F02.</title>
        <authorList>
            <person name="Du Z.-J."/>
            <person name="Chang Y.-Q."/>
        </authorList>
    </citation>
    <scope>NUCLEOTIDE SEQUENCE [LARGE SCALE GENOMIC DNA]</scope>
    <source>
        <strain evidence="17">F02</strain>
    </source>
</reference>
<name>A0A2N5Y2W4_9GAMM</name>
<dbReference type="Proteomes" id="UP000234845">
    <property type="component" value="Unassembled WGS sequence"/>
</dbReference>